<dbReference type="CDD" id="cd06971">
    <property type="entry name" value="PgpA"/>
    <property type="match status" value="1"/>
</dbReference>
<dbReference type="InterPro" id="IPR026037">
    <property type="entry name" value="PgpA"/>
</dbReference>
<dbReference type="EMBL" id="JAKLWS010000034">
    <property type="protein sequence ID" value="MCG2590484.1"/>
    <property type="molecule type" value="Genomic_DNA"/>
</dbReference>
<proteinExistence type="predicted"/>
<keyword evidence="4" id="KW-1185">Reference proteome</keyword>
<feature type="transmembrane region" description="Helical" evidence="1">
    <location>
        <begin position="83"/>
        <end position="111"/>
    </location>
</feature>
<feature type="transmembrane region" description="Helical" evidence="1">
    <location>
        <begin position="131"/>
        <end position="153"/>
    </location>
</feature>
<dbReference type="SUPFAM" id="SSF101307">
    <property type="entry name" value="YutG-like"/>
    <property type="match status" value="1"/>
</dbReference>
<keyword evidence="1" id="KW-0472">Membrane</keyword>
<dbReference type="PANTHER" id="PTHR36305">
    <property type="entry name" value="PHOSPHATIDYLGLYCEROPHOSPHATASE A"/>
    <property type="match status" value="1"/>
</dbReference>
<accession>A0ABS9KI00</accession>
<keyword evidence="1" id="KW-0812">Transmembrane</keyword>
<feature type="domain" description="YutG/PgpA" evidence="2">
    <location>
        <begin position="7"/>
        <end position="146"/>
    </location>
</feature>
<sequence length="157" mass="17059">MNIRLAIGTLFGTGNLPIAPGTWGSLFTLPMIYAAEYFIPNLGIPLLFAACFVLSLYSASAAMKQYGQDPAQFVMDECAGQSLVFILGGFSFTFTGDVLLLVFGFLLFRFFDILKPLGVDKLQNLPGEIGILADDLLAGVYAFICLEGSIYLYQTLL</sequence>
<reference evidence="3" key="2">
    <citation type="submission" date="2024-05" db="EMBL/GenBank/DDBJ databases">
        <title>Rhodohalobacter halophilus gen. nov., sp. nov., a moderately halophilic member of the family Balneolaceae.</title>
        <authorList>
            <person name="Xia J."/>
        </authorList>
    </citation>
    <scope>NUCLEOTIDE SEQUENCE</scope>
    <source>
        <strain evidence="3">WB101</strain>
    </source>
</reference>
<dbReference type="Proteomes" id="UP001165366">
    <property type="component" value="Unassembled WGS sequence"/>
</dbReference>
<comment type="caution">
    <text evidence="3">The sequence shown here is derived from an EMBL/GenBank/DDBJ whole genome shotgun (WGS) entry which is preliminary data.</text>
</comment>
<dbReference type="PIRSF" id="PIRSF006162">
    <property type="entry name" value="PgpA"/>
    <property type="match status" value="1"/>
</dbReference>
<protein>
    <submittedName>
        <fullName evidence="3">Phosphatidylglycerophosphatase A</fullName>
    </submittedName>
</protein>
<dbReference type="RefSeq" id="WP_237855896.1">
    <property type="nucleotide sequence ID" value="NZ_JAKLWS010000034.1"/>
</dbReference>
<dbReference type="InterPro" id="IPR036681">
    <property type="entry name" value="PgpA-like_sf"/>
</dbReference>
<evidence type="ECO:0000313" key="4">
    <source>
        <dbReference type="Proteomes" id="UP001165366"/>
    </source>
</evidence>
<evidence type="ECO:0000313" key="3">
    <source>
        <dbReference type="EMBL" id="MCG2590484.1"/>
    </source>
</evidence>
<evidence type="ECO:0000256" key="1">
    <source>
        <dbReference type="SAM" id="Phobius"/>
    </source>
</evidence>
<organism evidence="3 4">
    <name type="scientific">Rhodohalobacter sulfatireducens</name>
    <dbReference type="NCBI Taxonomy" id="2911366"/>
    <lineage>
        <taxon>Bacteria</taxon>
        <taxon>Pseudomonadati</taxon>
        <taxon>Balneolota</taxon>
        <taxon>Balneolia</taxon>
        <taxon>Balneolales</taxon>
        <taxon>Balneolaceae</taxon>
        <taxon>Rhodohalobacter</taxon>
    </lineage>
</organism>
<name>A0ABS9KI00_9BACT</name>
<evidence type="ECO:0000259" key="2">
    <source>
        <dbReference type="Pfam" id="PF04608"/>
    </source>
</evidence>
<dbReference type="PANTHER" id="PTHR36305:SF1">
    <property type="entry name" value="PHOSPHATIDYLGLYCEROPHOSPHATASE A"/>
    <property type="match status" value="1"/>
</dbReference>
<dbReference type="Pfam" id="PF04608">
    <property type="entry name" value="PgpA"/>
    <property type="match status" value="1"/>
</dbReference>
<feature type="transmembrane region" description="Helical" evidence="1">
    <location>
        <begin position="44"/>
        <end position="62"/>
    </location>
</feature>
<gene>
    <name evidence="3" type="ORF">L6773_18045</name>
</gene>
<dbReference type="InterPro" id="IPR007686">
    <property type="entry name" value="YutG/PgpA"/>
</dbReference>
<keyword evidence="1" id="KW-1133">Transmembrane helix</keyword>
<reference evidence="3" key="1">
    <citation type="submission" date="2022-01" db="EMBL/GenBank/DDBJ databases">
        <authorList>
            <person name="Wang Y."/>
        </authorList>
    </citation>
    <scope>NUCLEOTIDE SEQUENCE</scope>
    <source>
        <strain evidence="3">WB101</strain>
    </source>
</reference>